<dbReference type="SUPFAM" id="SSF51735">
    <property type="entry name" value="NAD(P)-binding Rossmann-fold domains"/>
    <property type="match status" value="1"/>
</dbReference>
<keyword evidence="2" id="KW-0472">Membrane</keyword>
<evidence type="ECO:0000313" key="3">
    <source>
        <dbReference type="EMBL" id="GFQ81469.1"/>
    </source>
</evidence>
<dbReference type="InterPro" id="IPR036291">
    <property type="entry name" value="NAD(P)-bd_dom_sf"/>
</dbReference>
<keyword evidence="2" id="KW-0812">Transmembrane</keyword>
<keyword evidence="4" id="KW-1185">Reference proteome</keyword>
<comment type="caution">
    <text evidence="3">The sequence shown here is derived from an EMBL/GenBank/DDBJ whole genome shotgun (WGS) entry which is preliminary data.</text>
</comment>
<keyword evidence="2" id="KW-1133">Transmembrane helix</keyword>
<proteinExistence type="inferred from homology"/>
<dbReference type="AlphaFoldDB" id="A0A8X6KQJ8"/>
<dbReference type="Pfam" id="PF00106">
    <property type="entry name" value="adh_short"/>
    <property type="match status" value="1"/>
</dbReference>
<protein>
    <submittedName>
        <fullName evidence="3">Estradiol 17-beta-dehydrogenase 2</fullName>
    </submittedName>
</protein>
<evidence type="ECO:0000256" key="1">
    <source>
        <dbReference type="RuleBase" id="RU000363"/>
    </source>
</evidence>
<dbReference type="GO" id="GO:0016491">
    <property type="term" value="F:oxidoreductase activity"/>
    <property type="evidence" value="ECO:0007669"/>
    <property type="project" value="TreeGrafter"/>
</dbReference>
<accession>A0A8X6KQJ8</accession>
<dbReference type="PRINTS" id="PR00081">
    <property type="entry name" value="GDHRDH"/>
</dbReference>
<dbReference type="PANTHER" id="PTHR43313:SF36">
    <property type="entry name" value="D-BETA-HYDROXYBUTYRATE DEHYDROGENASE, MITOCHONDRIAL"/>
    <property type="match status" value="1"/>
</dbReference>
<sequence>MIGRYIIFASVHLFVTFSTLKILSIILPCSVTCYCSCAANFLLCLFVAILTFGFTKKRGLNDKIQPSYKAVLITGCDTGFGNALAKQLDTKGFHVFASCLSKNSPGADDLRKSCSDRLKVLEMDVTKDESVKDAVQFVKYNLGTCVLWAVVNNAGIQKGFTTELSRMQDFKDTMEVNAFGPVRVTKAFLPLLKQSKGRVINVASVAGRLPMAHSASYAMSKHACVGFSKSIRLELDVWGIQVISIEPAFFKTPLADPENISKRIDESFEHIDEDIRNDYGDAYFKKFKEKCHHLFGLSFYTSNIHFVIDDIETAVSVQYPDTVYTPCGSIFILIFIKCAQLVPDHLQILFLKFFSNFVGFPKPIKAN</sequence>
<dbReference type="InterPro" id="IPR002347">
    <property type="entry name" value="SDR_fam"/>
</dbReference>
<dbReference type="OrthoDB" id="6413932at2759"/>
<feature type="transmembrane region" description="Helical" evidence="2">
    <location>
        <begin position="6"/>
        <end position="27"/>
    </location>
</feature>
<dbReference type="PANTHER" id="PTHR43313">
    <property type="entry name" value="SHORT-CHAIN DEHYDROGENASE/REDUCTASE FAMILY 9C"/>
    <property type="match status" value="1"/>
</dbReference>
<name>A0A8X6KQJ8_TRICU</name>
<evidence type="ECO:0000256" key="2">
    <source>
        <dbReference type="SAM" id="Phobius"/>
    </source>
</evidence>
<evidence type="ECO:0000313" key="4">
    <source>
        <dbReference type="Proteomes" id="UP000887116"/>
    </source>
</evidence>
<dbReference type="Gene3D" id="3.40.50.720">
    <property type="entry name" value="NAD(P)-binding Rossmann-like Domain"/>
    <property type="match status" value="1"/>
</dbReference>
<feature type="transmembrane region" description="Helical" evidence="2">
    <location>
        <begin position="34"/>
        <end position="54"/>
    </location>
</feature>
<organism evidence="3 4">
    <name type="scientific">Trichonephila clavata</name>
    <name type="common">Joro spider</name>
    <name type="synonym">Nephila clavata</name>
    <dbReference type="NCBI Taxonomy" id="2740835"/>
    <lineage>
        <taxon>Eukaryota</taxon>
        <taxon>Metazoa</taxon>
        <taxon>Ecdysozoa</taxon>
        <taxon>Arthropoda</taxon>
        <taxon>Chelicerata</taxon>
        <taxon>Arachnida</taxon>
        <taxon>Araneae</taxon>
        <taxon>Araneomorphae</taxon>
        <taxon>Entelegynae</taxon>
        <taxon>Araneoidea</taxon>
        <taxon>Nephilidae</taxon>
        <taxon>Trichonephila</taxon>
    </lineage>
</organism>
<comment type="similarity">
    <text evidence="1">Belongs to the short-chain dehydrogenases/reductases (SDR) family.</text>
</comment>
<gene>
    <name evidence="3" type="primary">Hsd17b2</name>
    <name evidence="3" type="ORF">TNCT_673291</name>
</gene>
<dbReference type="PRINTS" id="PR00080">
    <property type="entry name" value="SDRFAMILY"/>
</dbReference>
<reference evidence="3" key="1">
    <citation type="submission" date="2020-07" db="EMBL/GenBank/DDBJ databases">
        <title>Multicomponent nature underlies the extraordinary mechanical properties of spider dragline silk.</title>
        <authorList>
            <person name="Kono N."/>
            <person name="Nakamura H."/>
            <person name="Mori M."/>
            <person name="Yoshida Y."/>
            <person name="Ohtoshi R."/>
            <person name="Malay A.D."/>
            <person name="Moran D.A.P."/>
            <person name="Tomita M."/>
            <person name="Numata K."/>
            <person name="Arakawa K."/>
        </authorList>
    </citation>
    <scope>NUCLEOTIDE SEQUENCE</scope>
</reference>
<dbReference type="EMBL" id="BMAO01002542">
    <property type="protein sequence ID" value="GFQ81469.1"/>
    <property type="molecule type" value="Genomic_DNA"/>
</dbReference>
<dbReference type="Proteomes" id="UP000887116">
    <property type="component" value="Unassembled WGS sequence"/>
</dbReference>
<dbReference type="GO" id="GO:0008202">
    <property type="term" value="P:steroid metabolic process"/>
    <property type="evidence" value="ECO:0007669"/>
    <property type="project" value="TreeGrafter"/>
</dbReference>